<accession>A0A2T6K5M3</accession>
<dbReference type="Gene3D" id="3.40.50.300">
    <property type="entry name" value="P-loop containing nucleotide triphosphate hydrolases"/>
    <property type="match status" value="1"/>
</dbReference>
<dbReference type="SUPFAM" id="SSF52540">
    <property type="entry name" value="P-loop containing nucleoside triphosphate hydrolases"/>
    <property type="match status" value="1"/>
</dbReference>
<keyword evidence="1" id="KW-0808">Transferase</keyword>
<dbReference type="AlphaFoldDB" id="A0A2T6K5M3"/>
<dbReference type="Proteomes" id="UP000244523">
    <property type="component" value="Unassembled WGS sequence"/>
</dbReference>
<dbReference type="GO" id="GO:0016740">
    <property type="term" value="F:transferase activity"/>
    <property type="evidence" value="ECO:0007669"/>
    <property type="project" value="UniProtKB-KW"/>
</dbReference>
<keyword evidence="2" id="KW-1185">Reference proteome</keyword>
<organism evidence="1 2">
    <name type="scientific">Yoonia sediminilitoris</name>
    <dbReference type="NCBI Taxonomy" id="1286148"/>
    <lineage>
        <taxon>Bacteria</taxon>
        <taxon>Pseudomonadati</taxon>
        <taxon>Pseudomonadota</taxon>
        <taxon>Alphaproteobacteria</taxon>
        <taxon>Rhodobacterales</taxon>
        <taxon>Paracoccaceae</taxon>
        <taxon>Yoonia</taxon>
    </lineage>
</organism>
<dbReference type="InterPro" id="IPR027417">
    <property type="entry name" value="P-loop_NTPase"/>
</dbReference>
<proteinExistence type="predicted"/>
<name>A0A2T6K5M3_9RHOB</name>
<evidence type="ECO:0000313" key="2">
    <source>
        <dbReference type="Proteomes" id="UP000244523"/>
    </source>
</evidence>
<evidence type="ECO:0000313" key="1">
    <source>
        <dbReference type="EMBL" id="PUB09950.1"/>
    </source>
</evidence>
<protein>
    <submittedName>
        <fullName evidence="1">Sulfotransferase</fullName>
    </submittedName>
</protein>
<gene>
    <name evidence="1" type="ORF">C8N45_1232</name>
</gene>
<dbReference type="RefSeq" id="WP_245882804.1">
    <property type="nucleotide sequence ID" value="NZ_QBUD01000023.1"/>
</dbReference>
<sequence>MHPKNYHFISGLPRSGSTLLGAILRQNPRFSAGMSSPIANLFEGLVSQVSAGSELSRMVSTAQRERILRGLFDSYYAENPAEVIFDTNRAWTAKIPELMTLYPEAKLICCVRNVAWIMDSLERQFRSKTFENTGLFSSPGERATVYTRTDALAAPNRLVGFAYQALREACWGAYADRVVIVDYDMLGSRPGDVLKLLYQFIGEEHFAHDFESVSYDAPAFDEQLGLDGLHRVRAKVALEPRKTILPPDVFEKYAGLGFWQDLQNCAAFRIVMKS</sequence>
<reference evidence="1 2" key="1">
    <citation type="submission" date="2018-04" db="EMBL/GenBank/DDBJ databases">
        <title>Genomic Encyclopedia of Archaeal and Bacterial Type Strains, Phase II (KMG-II): from individual species to whole genera.</title>
        <authorList>
            <person name="Goeker M."/>
        </authorList>
    </citation>
    <scope>NUCLEOTIDE SEQUENCE [LARGE SCALE GENOMIC DNA]</scope>
    <source>
        <strain evidence="1 2">DSM 29955</strain>
    </source>
</reference>
<comment type="caution">
    <text evidence="1">The sequence shown here is derived from an EMBL/GenBank/DDBJ whole genome shotgun (WGS) entry which is preliminary data.</text>
</comment>
<dbReference type="EMBL" id="QBUD01000023">
    <property type="protein sequence ID" value="PUB09950.1"/>
    <property type="molecule type" value="Genomic_DNA"/>
</dbReference>
<dbReference type="Pfam" id="PF13469">
    <property type="entry name" value="Sulfotransfer_3"/>
    <property type="match status" value="1"/>
</dbReference>